<dbReference type="InterPro" id="IPR000850">
    <property type="entry name" value="Adenylat/UMP-CMP_kin"/>
</dbReference>
<keyword evidence="3" id="KW-0418">Kinase</keyword>
<evidence type="ECO:0000313" key="4">
    <source>
        <dbReference type="Proteomes" id="UP000695022"/>
    </source>
</evidence>
<evidence type="ECO:0000256" key="2">
    <source>
        <dbReference type="ARBA" id="ARBA00022741"/>
    </source>
</evidence>
<keyword evidence="1" id="KW-0808">Transferase</keyword>
<evidence type="ECO:0000256" key="3">
    <source>
        <dbReference type="ARBA" id="ARBA00022777"/>
    </source>
</evidence>
<dbReference type="InterPro" id="IPR027417">
    <property type="entry name" value="P-loop_NTPase"/>
</dbReference>
<dbReference type="Gene3D" id="3.40.50.300">
    <property type="entry name" value="P-loop containing nucleotide triphosphate hydrolases"/>
    <property type="match status" value="1"/>
</dbReference>
<dbReference type="CDD" id="cd01428">
    <property type="entry name" value="ADK"/>
    <property type="match status" value="1"/>
</dbReference>
<organism evidence="4 5">
    <name type="scientific">Priapulus caudatus</name>
    <name type="common">Priapulid worm</name>
    <dbReference type="NCBI Taxonomy" id="37621"/>
    <lineage>
        <taxon>Eukaryota</taxon>
        <taxon>Metazoa</taxon>
        <taxon>Ecdysozoa</taxon>
        <taxon>Scalidophora</taxon>
        <taxon>Priapulida</taxon>
        <taxon>Priapulimorpha</taxon>
        <taxon>Priapulimorphida</taxon>
        <taxon>Priapulidae</taxon>
        <taxon>Priapulus</taxon>
    </lineage>
</organism>
<dbReference type="GeneID" id="106820356"/>
<dbReference type="Pfam" id="PF00406">
    <property type="entry name" value="ADK"/>
    <property type="match status" value="1"/>
</dbReference>
<protein>
    <submittedName>
        <fullName evidence="5">Adenylate kinase isoenzyme 1-like</fullName>
    </submittedName>
</protein>
<dbReference type="Proteomes" id="UP000695022">
    <property type="component" value="Unplaced"/>
</dbReference>
<dbReference type="SUPFAM" id="SSF52540">
    <property type="entry name" value="P-loop containing nucleoside triphosphate hydrolases"/>
    <property type="match status" value="1"/>
</dbReference>
<evidence type="ECO:0000256" key="1">
    <source>
        <dbReference type="ARBA" id="ARBA00022679"/>
    </source>
</evidence>
<evidence type="ECO:0000313" key="5">
    <source>
        <dbReference type="RefSeq" id="XP_014680367.1"/>
    </source>
</evidence>
<accession>A0ABM1F7E6</accession>
<sequence>MERGELVPLEVVLDLLKEAMVEKAKAGTKGFLIDGYPREVVQGVKFEAEICPCTVVLYYEVTEDIMKQRLRHRGETSGRVDDNEETIIKRLKTFNDLTVPVMTHYGAKAHTVSIGVD</sequence>
<dbReference type="RefSeq" id="XP_014680367.1">
    <property type="nucleotide sequence ID" value="XM_014824881.1"/>
</dbReference>
<proteinExistence type="predicted"/>
<gene>
    <name evidence="5" type="primary">LOC106820356</name>
</gene>
<dbReference type="PANTHER" id="PTHR23359">
    <property type="entry name" value="NUCLEOTIDE KINASE"/>
    <property type="match status" value="1"/>
</dbReference>
<keyword evidence="4" id="KW-1185">Reference proteome</keyword>
<name>A0ABM1F7E6_PRICU</name>
<dbReference type="InterPro" id="IPR033690">
    <property type="entry name" value="Adenylat_kinase_CS"/>
</dbReference>
<dbReference type="PROSITE" id="PS00113">
    <property type="entry name" value="ADENYLATE_KINASE"/>
    <property type="match status" value="1"/>
</dbReference>
<reference evidence="5" key="1">
    <citation type="submission" date="2025-08" db="UniProtKB">
        <authorList>
            <consortium name="RefSeq"/>
        </authorList>
    </citation>
    <scope>IDENTIFICATION</scope>
</reference>
<keyword evidence="2" id="KW-0547">Nucleotide-binding</keyword>